<dbReference type="PANTHER" id="PTHR43777:SF1">
    <property type="entry name" value="MOLYBDENUM COFACTOR CYTIDYLYLTRANSFERASE"/>
    <property type="match status" value="1"/>
</dbReference>
<reference evidence="3" key="1">
    <citation type="submission" date="2016-06" db="EMBL/GenBank/DDBJ databases">
        <title>Draft genome sequence of Desulfoplanes formicivorans strain Pf12B.</title>
        <authorList>
            <person name="Watanabe M."/>
            <person name="Kojima H."/>
            <person name="Fukui M."/>
        </authorList>
    </citation>
    <scope>NUCLEOTIDE SEQUENCE [LARGE SCALE GENOMIC DNA]</scope>
    <source>
        <strain evidence="3">Pf12B</strain>
    </source>
</reference>
<dbReference type="InterPro" id="IPR006675">
    <property type="entry name" value="HDIG_dom"/>
</dbReference>
<feature type="domain" description="HD/PDEase" evidence="1">
    <location>
        <begin position="217"/>
        <end position="299"/>
    </location>
</feature>
<dbReference type="SUPFAM" id="SSF109604">
    <property type="entry name" value="HD-domain/PDEase-like"/>
    <property type="match status" value="1"/>
</dbReference>
<dbReference type="InterPro" id="IPR003607">
    <property type="entry name" value="HD/PDEase_dom"/>
</dbReference>
<dbReference type="STRING" id="1592317.DPF_0094"/>
<dbReference type="InterPro" id="IPR025877">
    <property type="entry name" value="MobA-like_NTP_Trfase"/>
</dbReference>
<dbReference type="AlphaFoldDB" id="A0A194AE66"/>
<name>A0A194AE66_9BACT</name>
<evidence type="ECO:0000313" key="2">
    <source>
        <dbReference type="EMBL" id="GAU07416.1"/>
    </source>
</evidence>
<accession>A0A194AE66</accession>
<dbReference type="RefSeq" id="WP_069856864.1">
    <property type="nucleotide sequence ID" value="NZ_BDFE01000004.1"/>
</dbReference>
<sequence length="380" mass="41416">MKDLGAIILAAGESSRMGRCKALLPLGGRTVLEHEVALFREVGIERICVVTGFHGECIRPLLDGLGVVEACNPHPEEGMFASVCTGIRALAKECAGMFLLPVDIPLVRSCTLRLAAQTWRENDTSVVIPYCGKQSGHPPLVPSSWAADILGWTGDKGLHGLFRSVAHGIIPVQVPDEHMLMDMNTPDAYERILAAWQRFGVPSRKECLVVMEDVHPIPEHIRAHSIMVAALARAMGEHLNQHGGAFDPDLLEAAGLLHDIARLERHHGPRGAEILDAMGLSQVARVIAPHSDMHVPDGAPITHQEIIFLADKYFKGDRPVSLAVRYGAKMEQYGINAKARAHVKERLDHALHAEARFQERTGIVLEALANQVSGNSLCPE</sequence>
<dbReference type="EMBL" id="BDFE01000004">
    <property type="protein sequence ID" value="GAU07416.1"/>
    <property type="molecule type" value="Genomic_DNA"/>
</dbReference>
<dbReference type="NCBIfam" id="NF045665">
    <property type="entry name" value="NTPtran_DVU1551"/>
    <property type="match status" value="1"/>
</dbReference>
<dbReference type="InterPro" id="IPR006674">
    <property type="entry name" value="HD_domain"/>
</dbReference>
<dbReference type="OrthoDB" id="9779263at2"/>
<evidence type="ECO:0000313" key="3">
    <source>
        <dbReference type="Proteomes" id="UP000095200"/>
    </source>
</evidence>
<protein>
    <submittedName>
        <fullName evidence="2">Phosphohydrolase</fullName>
    </submittedName>
</protein>
<organism evidence="2 3">
    <name type="scientific">Desulfoplanes formicivorans</name>
    <dbReference type="NCBI Taxonomy" id="1592317"/>
    <lineage>
        <taxon>Bacteria</taxon>
        <taxon>Pseudomonadati</taxon>
        <taxon>Thermodesulfobacteriota</taxon>
        <taxon>Desulfovibrionia</taxon>
        <taxon>Desulfovibrionales</taxon>
        <taxon>Desulfoplanaceae</taxon>
        <taxon>Desulfoplanes</taxon>
    </lineage>
</organism>
<dbReference type="NCBIfam" id="TIGR00277">
    <property type="entry name" value="HDIG"/>
    <property type="match status" value="1"/>
</dbReference>
<comment type="caution">
    <text evidence="2">The sequence shown here is derived from an EMBL/GenBank/DDBJ whole genome shotgun (WGS) entry which is preliminary data.</text>
</comment>
<dbReference type="SMART" id="SM00471">
    <property type="entry name" value="HDc"/>
    <property type="match status" value="1"/>
</dbReference>
<dbReference type="Proteomes" id="UP000095200">
    <property type="component" value="Unassembled WGS sequence"/>
</dbReference>
<dbReference type="CDD" id="cd04182">
    <property type="entry name" value="GT_2_like_f"/>
    <property type="match status" value="1"/>
</dbReference>
<dbReference type="InterPro" id="IPR054703">
    <property type="entry name" value="Mop-rel"/>
</dbReference>
<dbReference type="InterPro" id="IPR029044">
    <property type="entry name" value="Nucleotide-diphossugar_trans"/>
</dbReference>
<gene>
    <name evidence="2" type="ORF">DPF_0094</name>
</gene>
<dbReference type="SUPFAM" id="SSF53448">
    <property type="entry name" value="Nucleotide-diphospho-sugar transferases"/>
    <property type="match status" value="1"/>
</dbReference>
<evidence type="ECO:0000259" key="1">
    <source>
        <dbReference type="SMART" id="SM00471"/>
    </source>
</evidence>
<dbReference type="Gene3D" id="3.90.550.10">
    <property type="entry name" value="Spore Coat Polysaccharide Biosynthesis Protein SpsA, Chain A"/>
    <property type="match status" value="1"/>
</dbReference>
<keyword evidence="3" id="KW-1185">Reference proteome</keyword>
<dbReference type="PANTHER" id="PTHR43777">
    <property type="entry name" value="MOLYBDENUM COFACTOR CYTIDYLYLTRANSFERASE"/>
    <property type="match status" value="1"/>
</dbReference>
<dbReference type="Pfam" id="PF01966">
    <property type="entry name" value="HD"/>
    <property type="match status" value="1"/>
</dbReference>
<dbReference type="Pfam" id="PF12804">
    <property type="entry name" value="NTP_transf_3"/>
    <property type="match status" value="1"/>
</dbReference>
<dbReference type="GO" id="GO:0016779">
    <property type="term" value="F:nucleotidyltransferase activity"/>
    <property type="evidence" value="ECO:0007669"/>
    <property type="project" value="UniProtKB-ARBA"/>
</dbReference>
<proteinExistence type="predicted"/>
<dbReference type="Gene3D" id="1.10.3210.10">
    <property type="entry name" value="Hypothetical protein af1432"/>
    <property type="match status" value="1"/>
</dbReference>
<keyword evidence="2" id="KW-0378">Hydrolase</keyword>
<dbReference type="GO" id="GO:0016787">
    <property type="term" value="F:hydrolase activity"/>
    <property type="evidence" value="ECO:0007669"/>
    <property type="project" value="UniProtKB-KW"/>
</dbReference>
<dbReference type="CDD" id="cd00077">
    <property type="entry name" value="HDc"/>
    <property type="match status" value="1"/>
</dbReference>